<evidence type="ECO:0000256" key="3">
    <source>
        <dbReference type="ARBA" id="ARBA00023163"/>
    </source>
</evidence>
<evidence type="ECO:0000259" key="4">
    <source>
        <dbReference type="PROSITE" id="PS01124"/>
    </source>
</evidence>
<keyword evidence="8" id="KW-1185">Reference proteome</keyword>
<sequence length="305" mass="35276">MKDNVDIIKADTIEQYNKFFGFETRHPLVGIVHFDQSVPQPTHKMTLGFYALFLKKTTGCIINYGKTVYDFDDETVVSFAPGQTVGIHRLEDGVVPEAIGLLFHPDFLHRTELGQKIKQYSFFSYASNEALHLSVEERIILQDYMEKIVRELQHPIDKFSKSLIISNIEVLLNYCMRFYERQFITREEINNDVLVRFEQLLDEYMDSGKASLYGIPTVKYFADKICLSPNYLGDLVKSETGKTAQEFIQLKMINVAKNALIDPNLNTKQIAEMLGFQHPQHFMRFFKKQVGCTPKEYRNQNVATA</sequence>
<dbReference type="InterPro" id="IPR009057">
    <property type="entry name" value="Homeodomain-like_sf"/>
</dbReference>
<evidence type="ECO:0000313" key="7">
    <source>
        <dbReference type="Proteomes" id="UP000256321"/>
    </source>
</evidence>
<evidence type="ECO:0000313" key="8">
    <source>
        <dbReference type="Proteomes" id="UP000629596"/>
    </source>
</evidence>
<dbReference type="InterPro" id="IPR020449">
    <property type="entry name" value="Tscrpt_reg_AraC-type_HTH"/>
</dbReference>
<evidence type="ECO:0000313" key="6">
    <source>
        <dbReference type="EMBL" id="RDU48869.1"/>
    </source>
</evidence>
<dbReference type="Proteomes" id="UP000256321">
    <property type="component" value="Unassembled WGS sequence"/>
</dbReference>
<gene>
    <name evidence="6" type="ORF">DWU89_12275</name>
    <name evidence="5" type="ORF">H8784_11955</name>
</gene>
<evidence type="ECO:0000313" key="5">
    <source>
        <dbReference type="EMBL" id="MBC8602422.1"/>
    </source>
</evidence>
<keyword evidence="1" id="KW-0805">Transcription regulation</keyword>
<dbReference type="PROSITE" id="PS01124">
    <property type="entry name" value="HTH_ARAC_FAMILY_2"/>
    <property type="match status" value="1"/>
</dbReference>
<dbReference type="PANTHER" id="PTHR43280:SF32">
    <property type="entry name" value="TRANSCRIPTIONAL REGULATORY PROTEIN"/>
    <property type="match status" value="1"/>
</dbReference>
<dbReference type="EMBL" id="JACRTI010000028">
    <property type="protein sequence ID" value="MBC8602422.1"/>
    <property type="molecule type" value="Genomic_DNA"/>
</dbReference>
<organism evidence="6 7">
    <name type="scientific">Parabacteroides acidifaciens</name>
    <dbReference type="NCBI Taxonomy" id="2290935"/>
    <lineage>
        <taxon>Bacteria</taxon>
        <taxon>Pseudomonadati</taxon>
        <taxon>Bacteroidota</taxon>
        <taxon>Bacteroidia</taxon>
        <taxon>Bacteroidales</taxon>
        <taxon>Tannerellaceae</taxon>
        <taxon>Parabacteroides</taxon>
    </lineage>
</organism>
<dbReference type="SUPFAM" id="SSF46689">
    <property type="entry name" value="Homeodomain-like"/>
    <property type="match status" value="1"/>
</dbReference>
<comment type="caution">
    <text evidence="6">The sequence shown here is derived from an EMBL/GenBank/DDBJ whole genome shotgun (WGS) entry which is preliminary data.</text>
</comment>
<dbReference type="GO" id="GO:0043565">
    <property type="term" value="F:sequence-specific DNA binding"/>
    <property type="evidence" value="ECO:0007669"/>
    <property type="project" value="InterPro"/>
</dbReference>
<dbReference type="InterPro" id="IPR018060">
    <property type="entry name" value="HTH_AraC"/>
</dbReference>
<dbReference type="RefSeq" id="WP_115499962.1">
    <property type="nucleotide sequence ID" value="NZ_JACRTI010000028.1"/>
</dbReference>
<protein>
    <submittedName>
        <fullName evidence="6">AraC family transcriptional regulator</fullName>
    </submittedName>
</protein>
<proteinExistence type="predicted"/>
<evidence type="ECO:0000256" key="2">
    <source>
        <dbReference type="ARBA" id="ARBA00023125"/>
    </source>
</evidence>
<dbReference type="Proteomes" id="UP000629596">
    <property type="component" value="Unassembled WGS sequence"/>
</dbReference>
<accession>A0A3D8HD02</accession>
<dbReference type="AlphaFoldDB" id="A0A3D8HD02"/>
<feature type="domain" description="HTH araC/xylS-type" evidence="4">
    <location>
        <begin position="195"/>
        <end position="300"/>
    </location>
</feature>
<dbReference type="Pfam" id="PF12833">
    <property type="entry name" value="HTH_18"/>
    <property type="match status" value="1"/>
</dbReference>
<keyword evidence="3" id="KW-0804">Transcription</keyword>
<name>A0A3D8HD02_9BACT</name>
<dbReference type="Gene3D" id="1.10.10.60">
    <property type="entry name" value="Homeodomain-like"/>
    <property type="match status" value="2"/>
</dbReference>
<dbReference type="EMBL" id="QREV01000028">
    <property type="protein sequence ID" value="RDU48869.1"/>
    <property type="molecule type" value="Genomic_DNA"/>
</dbReference>
<dbReference type="PRINTS" id="PR00032">
    <property type="entry name" value="HTHARAC"/>
</dbReference>
<dbReference type="SMART" id="SM00342">
    <property type="entry name" value="HTH_ARAC"/>
    <property type="match status" value="1"/>
</dbReference>
<reference evidence="5 8" key="2">
    <citation type="submission" date="2020-08" db="EMBL/GenBank/DDBJ databases">
        <title>Genome public.</title>
        <authorList>
            <person name="Liu C."/>
            <person name="Sun Q."/>
        </authorList>
    </citation>
    <scope>NUCLEOTIDE SEQUENCE [LARGE SCALE GENOMIC DNA]</scope>
    <source>
        <strain evidence="5 8">426_9</strain>
    </source>
</reference>
<reference evidence="6 7" key="1">
    <citation type="submission" date="2018-07" db="EMBL/GenBank/DDBJ databases">
        <title>Parabacteroides acidifaciens nov. sp., isolated from human feces.</title>
        <authorList>
            <person name="Wang Y.J."/>
        </authorList>
    </citation>
    <scope>NUCLEOTIDE SEQUENCE [LARGE SCALE GENOMIC DNA]</scope>
    <source>
        <strain evidence="6 7">426-9</strain>
    </source>
</reference>
<keyword evidence="2" id="KW-0238">DNA-binding</keyword>
<evidence type="ECO:0000256" key="1">
    <source>
        <dbReference type="ARBA" id="ARBA00023015"/>
    </source>
</evidence>
<dbReference type="GO" id="GO:0003700">
    <property type="term" value="F:DNA-binding transcription factor activity"/>
    <property type="evidence" value="ECO:0007669"/>
    <property type="project" value="InterPro"/>
</dbReference>
<dbReference type="PANTHER" id="PTHR43280">
    <property type="entry name" value="ARAC-FAMILY TRANSCRIPTIONAL REGULATOR"/>
    <property type="match status" value="1"/>
</dbReference>